<evidence type="ECO:0000259" key="3">
    <source>
        <dbReference type="PROSITE" id="PS51473"/>
    </source>
</evidence>
<protein>
    <submittedName>
        <fullName evidence="4">Cysteine-rich receptor-like protein kinase 14</fullName>
    </submittedName>
</protein>
<dbReference type="Gene3D" id="3.30.430.20">
    <property type="entry name" value="Gnk2 domain, C-X8-C-X2-C motif"/>
    <property type="match status" value="1"/>
</dbReference>
<name>A0A1J3JVF4_NOCCA</name>
<organism evidence="4">
    <name type="scientific">Noccaea caerulescens</name>
    <name type="common">Alpine penny-cress</name>
    <name type="synonym">Thlaspi caerulescens</name>
    <dbReference type="NCBI Taxonomy" id="107243"/>
    <lineage>
        <taxon>Eukaryota</taxon>
        <taxon>Viridiplantae</taxon>
        <taxon>Streptophyta</taxon>
        <taxon>Embryophyta</taxon>
        <taxon>Tracheophyta</taxon>
        <taxon>Spermatophyta</taxon>
        <taxon>Magnoliopsida</taxon>
        <taxon>eudicotyledons</taxon>
        <taxon>Gunneridae</taxon>
        <taxon>Pentapetalae</taxon>
        <taxon>rosids</taxon>
        <taxon>malvids</taxon>
        <taxon>Brassicales</taxon>
        <taxon>Brassicaceae</taxon>
        <taxon>Coluteocarpeae</taxon>
        <taxon>Noccaea</taxon>
    </lineage>
</organism>
<gene>
    <name evidence="4" type="ORF">MP_TR7864_c0_g1_i1_g.22621</name>
</gene>
<dbReference type="InterPro" id="IPR038408">
    <property type="entry name" value="GNK2_sf"/>
</dbReference>
<dbReference type="Pfam" id="PF01657">
    <property type="entry name" value="Stress-antifung"/>
    <property type="match status" value="1"/>
</dbReference>
<keyword evidence="4" id="KW-0808">Transferase</keyword>
<keyword evidence="2" id="KW-0677">Repeat</keyword>
<proteinExistence type="predicted"/>
<evidence type="ECO:0000256" key="1">
    <source>
        <dbReference type="ARBA" id="ARBA00022729"/>
    </source>
</evidence>
<sequence>MFLKDVKCRDINKYLLTAVQNVYALMICTPILSLRDCDICLNQSVRAYEKCCRGYQGGVAARPSCAFRWEIYPFSQAFDLPLAHPPRPPTSPTTKRGKLFYLMFAS</sequence>
<dbReference type="GO" id="GO:0016301">
    <property type="term" value="F:kinase activity"/>
    <property type="evidence" value="ECO:0007669"/>
    <property type="project" value="UniProtKB-KW"/>
</dbReference>
<dbReference type="PROSITE" id="PS51473">
    <property type="entry name" value="GNK2"/>
    <property type="match status" value="1"/>
</dbReference>
<accession>A0A1J3JVF4</accession>
<feature type="domain" description="Gnk2-homologous" evidence="3">
    <location>
        <begin position="1"/>
        <end position="74"/>
    </location>
</feature>
<keyword evidence="4" id="KW-0418">Kinase</keyword>
<evidence type="ECO:0000256" key="2">
    <source>
        <dbReference type="ARBA" id="ARBA00022737"/>
    </source>
</evidence>
<keyword evidence="4" id="KW-0675">Receptor</keyword>
<keyword evidence="1" id="KW-0732">Signal</keyword>
<evidence type="ECO:0000313" key="4">
    <source>
        <dbReference type="EMBL" id="JAU96289.1"/>
    </source>
</evidence>
<dbReference type="InterPro" id="IPR002902">
    <property type="entry name" value="GNK2"/>
</dbReference>
<dbReference type="EMBL" id="GEVM01009649">
    <property type="protein sequence ID" value="JAU96289.1"/>
    <property type="molecule type" value="Transcribed_RNA"/>
</dbReference>
<dbReference type="CDD" id="cd23509">
    <property type="entry name" value="Gnk2-like"/>
    <property type="match status" value="1"/>
</dbReference>
<reference evidence="4" key="1">
    <citation type="submission" date="2016-07" db="EMBL/GenBank/DDBJ databases">
        <title>De novo transcriptome assembly of four accessions of the metal hyperaccumulator plant Noccaea caerulescens.</title>
        <authorList>
            <person name="Blande D."/>
            <person name="Halimaa P."/>
            <person name="Tervahauta A.I."/>
            <person name="Aarts M.G."/>
            <person name="Karenlampi S.O."/>
        </authorList>
    </citation>
    <scope>NUCLEOTIDE SEQUENCE</scope>
</reference>
<dbReference type="AlphaFoldDB" id="A0A1J3JVF4"/>